<gene>
    <name evidence="1" type="ORF">LTS18_009195</name>
</gene>
<evidence type="ECO:0000313" key="2">
    <source>
        <dbReference type="Proteomes" id="UP001186974"/>
    </source>
</evidence>
<name>A0ACC3D0V0_9PEZI</name>
<dbReference type="EMBL" id="JAWDJW010008817">
    <property type="protein sequence ID" value="KAK3060150.1"/>
    <property type="molecule type" value="Genomic_DNA"/>
</dbReference>
<keyword evidence="2" id="KW-1185">Reference proteome</keyword>
<sequence>MSRNRTPGAERASLSSSLASPTTAEPSHSPYDPNDGIENMQREPSPHLGVELPKRGDSLPNTSKVFRKEFGARSNEHPASATPSGMPERKPSLSRRNYDENSKLSQLNGGLSISSPFQSVDSELPRDKPLSPPSRSASRPGPIENKHTFTAPRAPPIPPTSSERHRPSESISSIRSESTTHQLSPSLPRYSAGGDFTMDDDMKRIMNGEEGSEDKTSVIRRVSNAVKHGRSFSDRGSRSSNSAKWKSPLNGSMEISSPVSSSSPDPREDNILLRNQLRRAQQRIAELEADKSGLQDMVNSSVDIKQVNTELREKRSTIAILNTQRELVVQELEVMTEHLQKAKDNDQPLDLEVVQSSVSRDFAERLQRTKDKMGNQIEQLMQQRTELTNEIADLIQMKDKGFQEYESLSTRNTQLTQLNNELVHSIQELHKGIAARNGTTPVDSRQIPGMNGLGIYTHHQKDKADVSMGSLDLRTLASQDQTNSAAQEADVEPTLLAAPHVVNIRKGKPNMWKKGGQALSKNIKGIKGAFAGNTQYPERSGGPFTLESTPYVAMPSASEASTPRTSSTKDKNNGGWLGAPQQGGQPRQGQLRTAHNQSSTNLPEEASGTPRF</sequence>
<accession>A0ACC3D0V0</accession>
<proteinExistence type="predicted"/>
<evidence type="ECO:0000313" key="1">
    <source>
        <dbReference type="EMBL" id="KAK3060150.1"/>
    </source>
</evidence>
<reference evidence="1" key="1">
    <citation type="submission" date="2024-09" db="EMBL/GenBank/DDBJ databases">
        <title>Black Yeasts Isolated from many extreme environments.</title>
        <authorList>
            <person name="Coleine C."/>
            <person name="Stajich J.E."/>
            <person name="Selbmann L."/>
        </authorList>
    </citation>
    <scope>NUCLEOTIDE SEQUENCE</scope>
    <source>
        <strain evidence="1">CCFEE 5737</strain>
    </source>
</reference>
<comment type="caution">
    <text evidence="1">The sequence shown here is derived from an EMBL/GenBank/DDBJ whole genome shotgun (WGS) entry which is preliminary data.</text>
</comment>
<protein>
    <submittedName>
        <fullName evidence="1">Uncharacterized protein</fullName>
    </submittedName>
</protein>
<organism evidence="1 2">
    <name type="scientific">Coniosporium uncinatum</name>
    <dbReference type="NCBI Taxonomy" id="93489"/>
    <lineage>
        <taxon>Eukaryota</taxon>
        <taxon>Fungi</taxon>
        <taxon>Dikarya</taxon>
        <taxon>Ascomycota</taxon>
        <taxon>Pezizomycotina</taxon>
        <taxon>Dothideomycetes</taxon>
        <taxon>Dothideomycetes incertae sedis</taxon>
        <taxon>Coniosporium</taxon>
    </lineage>
</organism>
<dbReference type="Proteomes" id="UP001186974">
    <property type="component" value="Unassembled WGS sequence"/>
</dbReference>